<organism evidence="1 2">
    <name type="scientific">Spirosoma terrae</name>
    <dbReference type="NCBI Taxonomy" id="1968276"/>
    <lineage>
        <taxon>Bacteria</taxon>
        <taxon>Pseudomonadati</taxon>
        <taxon>Bacteroidota</taxon>
        <taxon>Cytophagia</taxon>
        <taxon>Cytophagales</taxon>
        <taxon>Cytophagaceae</taxon>
        <taxon>Spirosoma</taxon>
    </lineage>
</organism>
<reference evidence="1 2" key="1">
    <citation type="submission" date="2020-02" db="EMBL/GenBank/DDBJ databases">
        <title>Draft genome sequence of two Spirosoma agri KCTC 52727 and Spirosoma terrae KCTC 52035.</title>
        <authorList>
            <person name="Rojas J."/>
            <person name="Ambika Manirajan B."/>
            <person name="Suarez C."/>
            <person name="Ratering S."/>
            <person name="Schnell S."/>
        </authorList>
    </citation>
    <scope>NUCLEOTIDE SEQUENCE [LARGE SCALE GENOMIC DNA]</scope>
    <source>
        <strain evidence="1 2">KCTC 52035</strain>
    </source>
</reference>
<sequence length="139" mass="15954">MKLHTTNYINTFIEVADDSPALQGEAPPQKDEKRSVASLQFELIRKNPYVYTSDDVLFDIYAEKHELIDSEREEARQTFFSKGQPCLRSSPLPKRYGWGIHYDAEGKMAIYALESKEYKALAADSSLHHLKAMRSKRAL</sequence>
<protein>
    <submittedName>
        <fullName evidence="1">Uncharacterized protein</fullName>
    </submittedName>
</protein>
<comment type="caution">
    <text evidence="1">The sequence shown here is derived from an EMBL/GenBank/DDBJ whole genome shotgun (WGS) entry which is preliminary data.</text>
</comment>
<evidence type="ECO:0000313" key="2">
    <source>
        <dbReference type="Proteomes" id="UP000474175"/>
    </source>
</evidence>
<dbReference type="InterPro" id="IPR046155">
    <property type="entry name" value="DUF6157"/>
</dbReference>
<dbReference type="Pfam" id="PF19654">
    <property type="entry name" value="DUF6157"/>
    <property type="match status" value="1"/>
</dbReference>
<dbReference type="RefSeq" id="WP_163948607.1">
    <property type="nucleotide sequence ID" value="NZ_JAAFZH010000005.1"/>
</dbReference>
<accession>A0A6L9L9K8</accession>
<keyword evidence="2" id="KW-1185">Reference proteome</keyword>
<gene>
    <name evidence="1" type="ORF">GK108_13085</name>
</gene>
<name>A0A6L9L9K8_9BACT</name>
<dbReference type="EMBL" id="JAAFZH010000005">
    <property type="protein sequence ID" value="NDU95811.1"/>
    <property type="molecule type" value="Genomic_DNA"/>
</dbReference>
<proteinExistence type="predicted"/>
<dbReference type="AlphaFoldDB" id="A0A6L9L9K8"/>
<evidence type="ECO:0000313" key="1">
    <source>
        <dbReference type="EMBL" id="NDU95811.1"/>
    </source>
</evidence>
<dbReference type="Proteomes" id="UP000474175">
    <property type="component" value="Unassembled WGS sequence"/>
</dbReference>